<reference evidence="6" key="1">
    <citation type="journal article" date="2021" name="Genome Biol. Evol.">
        <title>A High-Quality Reference Genome for a Parasitic Bivalve with Doubly Uniparental Inheritance (Bivalvia: Unionida).</title>
        <authorList>
            <person name="Smith C.H."/>
        </authorList>
    </citation>
    <scope>NUCLEOTIDE SEQUENCE</scope>
    <source>
        <strain evidence="6">CHS0354</strain>
    </source>
</reference>
<gene>
    <name evidence="6" type="ORF">CHS0354_009346</name>
</gene>
<sequence>MSCSARNVSLLKYLVFLHLFLSLLLSLVLAVIANFRLHPTKQVVRADLQLCVTCQQIELNPTEDIWIFSNLSIERDGSSVQCCLTKFADIREIVARMVERKRRLKLSEGYVKDLPITCGPDDNNKGNSKLVGILPIAQNKSDQYMVKVQWNMHSSASFTGSALYVNDSLQILESAFYYIYTNLVYRQEWKNNSEEFGTFCSVLYRHIPMTETKYDTILMQSCNSLCKPYSIHSKCVGYSHMESVFFLKNGDEVYIKVSDPERLDENERNNIFGLFRT</sequence>
<dbReference type="Gene3D" id="2.60.120.40">
    <property type="match status" value="1"/>
</dbReference>
<dbReference type="PANTHER" id="PTHR11471">
    <property type="entry name" value="TUMOR NECROSIS FACTOR FAMILY MEMBER"/>
    <property type="match status" value="1"/>
</dbReference>
<organism evidence="6 7">
    <name type="scientific">Potamilus streckersoni</name>
    <dbReference type="NCBI Taxonomy" id="2493646"/>
    <lineage>
        <taxon>Eukaryota</taxon>
        <taxon>Metazoa</taxon>
        <taxon>Spiralia</taxon>
        <taxon>Lophotrochozoa</taxon>
        <taxon>Mollusca</taxon>
        <taxon>Bivalvia</taxon>
        <taxon>Autobranchia</taxon>
        <taxon>Heteroconchia</taxon>
        <taxon>Palaeoheterodonta</taxon>
        <taxon>Unionida</taxon>
        <taxon>Unionoidea</taxon>
        <taxon>Unionidae</taxon>
        <taxon>Ambleminae</taxon>
        <taxon>Lampsilini</taxon>
        <taxon>Potamilus</taxon>
    </lineage>
</organism>
<evidence type="ECO:0000256" key="3">
    <source>
        <dbReference type="ARBA" id="ARBA00022514"/>
    </source>
</evidence>
<dbReference type="GO" id="GO:0006955">
    <property type="term" value="P:immune response"/>
    <property type="evidence" value="ECO:0007669"/>
    <property type="project" value="InterPro"/>
</dbReference>
<reference evidence="6" key="3">
    <citation type="submission" date="2023-05" db="EMBL/GenBank/DDBJ databases">
        <authorList>
            <person name="Smith C.H."/>
        </authorList>
    </citation>
    <scope>NUCLEOTIDE SEQUENCE</scope>
    <source>
        <strain evidence="6">CHS0354</strain>
        <tissue evidence="6">Mantle</tissue>
    </source>
</reference>
<feature type="domain" description="THD" evidence="5">
    <location>
        <begin position="149"/>
        <end position="276"/>
    </location>
</feature>
<dbReference type="AlphaFoldDB" id="A0AAE0TGH3"/>
<dbReference type="GO" id="GO:0005615">
    <property type="term" value="C:extracellular space"/>
    <property type="evidence" value="ECO:0007669"/>
    <property type="project" value="UniProtKB-KW"/>
</dbReference>
<dbReference type="Pfam" id="PF00229">
    <property type="entry name" value="TNF"/>
    <property type="match status" value="1"/>
</dbReference>
<reference evidence="6" key="2">
    <citation type="journal article" date="2021" name="Genome Biol. Evol.">
        <title>Developing a high-quality reference genome for a parasitic bivalve with doubly uniparental inheritance (Bivalvia: Unionida).</title>
        <authorList>
            <person name="Smith C.H."/>
        </authorList>
    </citation>
    <scope>NUCLEOTIDE SEQUENCE</scope>
    <source>
        <strain evidence="6">CHS0354</strain>
        <tissue evidence="6">Mantle</tissue>
    </source>
</reference>
<dbReference type="PANTHER" id="PTHR11471:SF13">
    <property type="entry name" value="TNF FAMILY PROFILE DOMAIN-CONTAINING PROTEIN"/>
    <property type="match status" value="1"/>
</dbReference>
<evidence type="ECO:0000259" key="5">
    <source>
        <dbReference type="Pfam" id="PF00229"/>
    </source>
</evidence>
<dbReference type="Proteomes" id="UP001195483">
    <property type="component" value="Unassembled WGS sequence"/>
</dbReference>
<dbReference type="GO" id="GO:0005164">
    <property type="term" value="F:tumor necrosis factor receptor binding"/>
    <property type="evidence" value="ECO:0007669"/>
    <property type="project" value="InterPro"/>
</dbReference>
<dbReference type="GO" id="GO:0016020">
    <property type="term" value="C:membrane"/>
    <property type="evidence" value="ECO:0007669"/>
    <property type="project" value="UniProtKB-SubCell"/>
</dbReference>
<accession>A0AAE0TGH3</accession>
<evidence type="ECO:0000256" key="4">
    <source>
        <dbReference type="ARBA" id="ARBA00023136"/>
    </source>
</evidence>
<dbReference type="InterPro" id="IPR006052">
    <property type="entry name" value="TNF_dom"/>
</dbReference>
<comment type="caution">
    <text evidence="6">The sequence shown here is derived from an EMBL/GenBank/DDBJ whole genome shotgun (WGS) entry which is preliminary data.</text>
</comment>
<keyword evidence="3" id="KW-0202">Cytokine</keyword>
<keyword evidence="7" id="KW-1185">Reference proteome</keyword>
<dbReference type="InterPro" id="IPR008983">
    <property type="entry name" value="Tumour_necrosis_fac-like_dom"/>
</dbReference>
<name>A0AAE0TGH3_9BIVA</name>
<dbReference type="EMBL" id="JAEAOA010000606">
    <property type="protein sequence ID" value="KAK3609233.1"/>
    <property type="molecule type" value="Genomic_DNA"/>
</dbReference>
<dbReference type="GO" id="GO:0005125">
    <property type="term" value="F:cytokine activity"/>
    <property type="evidence" value="ECO:0007669"/>
    <property type="project" value="UniProtKB-KW"/>
</dbReference>
<evidence type="ECO:0000313" key="6">
    <source>
        <dbReference type="EMBL" id="KAK3609233.1"/>
    </source>
</evidence>
<comment type="subcellular location">
    <subcellularLocation>
        <location evidence="1">Membrane</location>
    </subcellularLocation>
</comment>
<evidence type="ECO:0000256" key="2">
    <source>
        <dbReference type="ARBA" id="ARBA00008670"/>
    </source>
</evidence>
<dbReference type="SUPFAM" id="SSF49842">
    <property type="entry name" value="TNF-like"/>
    <property type="match status" value="1"/>
</dbReference>
<comment type="similarity">
    <text evidence="2">Belongs to the tumor necrosis factor family.</text>
</comment>
<protein>
    <recommendedName>
        <fullName evidence="5">THD domain-containing protein</fullName>
    </recommendedName>
</protein>
<evidence type="ECO:0000313" key="7">
    <source>
        <dbReference type="Proteomes" id="UP001195483"/>
    </source>
</evidence>
<keyword evidence="4" id="KW-0472">Membrane</keyword>
<proteinExistence type="inferred from homology"/>
<evidence type="ECO:0000256" key="1">
    <source>
        <dbReference type="ARBA" id="ARBA00004370"/>
    </source>
</evidence>